<dbReference type="InterPro" id="IPR012476">
    <property type="entry name" value="GLE1"/>
</dbReference>
<evidence type="ECO:0000256" key="10">
    <source>
        <dbReference type="ARBA" id="ARBA00029983"/>
    </source>
</evidence>
<dbReference type="PANTHER" id="PTHR12960">
    <property type="entry name" value="GLE-1-RELATED"/>
    <property type="match status" value="1"/>
</dbReference>
<proteinExistence type="inferred from homology"/>
<feature type="compositionally biased region" description="Polar residues" evidence="11">
    <location>
        <begin position="231"/>
        <end position="244"/>
    </location>
</feature>
<dbReference type="Gene3D" id="1.25.40.510">
    <property type="entry name" value="GLE1-like"/>
    <property type="match status" value="1"/>
</dbReference>
<dbReference type="GO" id="GO:0000822">
    <property type="term" value="F:inositol hexakisphosphate binding"/>
    <property type="evidence" value="ECO:0007669"/>
    <property type="project" value="TreeGrafter"/>
</dbReference>
<feature type="compositionally biased region" description="Low complexity" evidence="11">
    <location>
        <begin position="1"/>
        <end position="21"/>
    </location>
</feature>
<evidence type="ECO:0000256" key="2">
    <source>
        <dbReference type="ARBA" id="ARBA00011056"/>
    </source>
</evidence>
<evidence type="ECO:0000256" key="6">
    <source>
        <dbReference type="ARBA" id="ARBA00023010"/>
    </source>
</evidence>
<feature type="region of interest" description="Disordered" evidence="11">
    <location>
        <begin position="1"/>
        <end position="244"/>
    </location>
</feature>
<evidence type="ECO:0000256" key="9">
    <source>
        <dbReference type="ARBA" id="ARBA00026227"/>
    </source>
</evidence>
<evidence type="ECO:0000256" key="7">
    <source>
        <dbReference type="ARBA" id="ARBA00023132"/>
    </source>
</evidence>
<dbReference type="GO" id="GO:0016973">
    <property type="term" value="P:poly(A)+ mRNA export from nucleus"/>
    <property type="evidence" value="ECO:0007669"/>
    <property type="project" value="InterPro"/>
</dbReference>
<evidence type="ECO:0000256" key="11">
    <source>
        <dbReference type="SAM" id="MobiDB-lite"/>
    </source>
</evidence>
<dbReference type="Proteomes" id="UP000481861">
    <property type="component" value="Unassembled WGS sequence"/>
</dbReference>
<dbReference type="AlphaFoldDB" id="A0A7C8M621"/>
<sequence length="557" mass="62186">MPARSGTSSTSMHTASSFSSSWLDGSPSRQSPGRNGLRTPRKAQDSSPYQSPGARQTQTDYNKMLNRSDQDLQERLNHATAQRAKEHSEQLAKAAREHQRVQEGATLEIERLVLEQEHEKARRVEAQRQENERLKEKARQEAEAQRRKLEAEQEAARQAAEQQRKLQEAEARVRAQKEQEEARRRQKSEQDEANKKARTAEDQAQAAAAAQKARTQQPVPTLQKAFAPSPQVATGSGQTIASPDSTGTVEAIHAKYLELHQRMKKFRLEFSKRNIGDPLKEPVGNARRNLRKRLGQVTVNRQDSVKAIKGLREEVFDIAKNTPGPMVDIRNYIISHKIPQSATDFAYPAFLLYAFICFEKSLLAQFEKEAANDDGKIIQEVGLIAASLLADQNYMWNGIPMTDIVLAKLHRRCPILFGIRGNMSTAGGLVRLGLDKVDSANSYSQRMQGLGGGFAALSLRQFSGKTPAISMSDYWRAVVSICNTPSDSLYPGHFFVLKGLLRDYVKKFLQHYGAPARGVLRRATVDLPGRAPKEAIEAASLVKVLPDGWRKDNISLD</sequence>
<comment type="caution">
    <text evidence="12">The sequence shown here is derived from an EMBL/GenBank/DDBJ whole genome shotgun (WGS) entry which is preliminary data.</text>
</comment>
<name>A0A7C8M621_9PLEO</name>
<keyword evidence="6" id="KW-0811">Translocation</keyword>
<dbReference type="OrthoDB" id="420884at2759"/>
<keyword evidence="13" id="KW-1185">Reference proteome</keyword>
<comment type="similarity">
    <text evidence="2">Belongs to the GLE1 family.</text>
</comment>
<keyword evidence="7" id="KW-0906">Nuclear pore complex</keyword>
<evidence type="ECO:0000313" key="13">
    <source>
        <dbReference type="Proteomes" id="UP000481861"/>
    </source>
</evidence>
<feature type="compositionally biased region" description="Basic and acidic residues" evidence="11">
    <location>
        <begin position="162"/>
        <end position="201"/>
    </location>
</feature>
<evidence type="ECO:0000256" key="5">
    <source>
        <dbReference type="ARBA" id="ARBA00022927"/>
    </source>
</evidence>
<feature type="compositionally biased region" description="Basic and acidic residues" evidence="11">
    <location>
        <begin position="108"/>
        <end position="155"/>
    </location>
</feature>
<dbReference type="GO" id="GO:0005543">
    <property type="term" value="F:phospholipid binding"/>
    <property type="evidence" value="ECO:0007669"/>
    <property type="project" value="TreeGrafter"/>
</dbReference>
<evidence type="ECO:0000256" key="4">
    <source>
        <dbReference type="ARBA" id="ARBA00022816"/>
    </source>
</evidence>
<evidence type="ECO:0000256" key="1">
    <source>
        <dbReference type="ARBA" id="ARBA00004567"/>
    </source>
</evidence>
<evidence type="ECO:0000313" key="12">
    <source>
        <dbReference type="EMBL" id="KAF2869798.1"/>
    </source>
</evidence>
<organism evidence="12 13">
    <name type="scientific">Massariosphaeria phaeospora</name>
    <dbReference type="NCBI Taxonomy" id="100035"/>
    <lineage>
        <taxon>Eukaryota</taxon>
        <taxon>Fungi</taxon>
        <taxon>Dikarya</taxon>
        <taxon>Ascomycota</taxon>
        <taxon>Pezizomycotina</taxon>
        <taxon>Dothideomycetes</taxon>
        <taxon>Pleosporomycetidae</taxon>
        <taxon>Pleosporales</taxon>
        <taxon>Pleosporales incertae sedis</taxon>
        <taxon>Massariosphaeria</taxon>
    </lineage>
</organism>
<dbReference type="GO" id="GO:0015031">
    <property type="term" value="P:protein transport"/>
    <property type="evidence" value="ECO:0007669"/>
    <property type="project" value="UniProtKB-KW"/>
</dbReference>
<keyword evidence="4" id="KW-0509">mRNA transport</keyword>
<keyword evidence="5" id="KW-0653">Protein transport</keyword>
<dbReference type="InterPro" id="IPR038506">
    <property type="entry name" value="GLE1-like_sf"/>
</dbReference>
<dbReference type="GO" id="GO:0005737">
    <property type="term" value="C:cytoplasm"/>
    <property type="evidence" value="ECO:0007669"/>
    <property type="project" value="TreeGrafter"/>
</dbReference>
<feature type="compositionally biased region" description="Polar residues" evidence="11">
    <location>
        <begin position="45"/>
        <end position="65"/>
    </location>
</feature>
<gene>
    <name evidence="12" type="ORF">BDV95DRAFT_596105</name>
</gene>
<feature type="compositionally biased region" description="Low complexity" evidence="11">
    <location>
        <begin position="202"/>
        <end position="217"/>
    </location>
</feature>
<evidence type="ECO:0000256" key="3">
    <source>
        <dbReference type="ARBA" id="ARBA00022448"/>
    </source>
</evidence>
<dbReference type="Pfam" id="PF07817">
    <property type="entry name" value="GLE1"/>
    <property type="match status" value="1"/>
</dbReference>
<evidence type="ECO:0000256" key="8">
    <source>
        <dbReference type="ARBA" id="ARBA00023242"/>
    </source>
</evidence>
<dbReference type="GO" id="GO:0031369">
    <property type="term" value="F:translation initiation factor binding"/>
    <property type="evidence" value="ECO:0007669"/>
    <property type="project" value="TreeGrafter"/>
</dbReference>
<feature type="compositionally biased region" description="Basic and acidic residues" evidence="11">
    <location>
        <begin position="66"/>
        <end position="101"/>
    </location>
</feature>
<keyword evidence="8" id="KW-0539">Nucleus</keyword>
<dbReference type="GO" id="GO:0044614">
    <property type="term" value="C:nuclear pore cytoplasmic filaments"/>
    <property type="evidence" value="ECO:0007669"/>
    <property type="project" value="TreeGrafter"/>
</dbReference>
<reference evidence="12 13" key="1">
    <citation type="submission" date="2020-01" db="EMBL/GenBank/DDBJ databases">
        <authorList>
            <consortium name="DOE Joint Genome Institute"/>
            <person name="Haridas S."/>
            <person name="Albert R."/>
            <person name="Binder M."/>
            <person name="Bloem J."/>
            <person name="Labutti K."/>
            <person name="Salamov A."/>
            <person name="Andreopoulos B."/>
            <person name="Baker S.E."/>
            <person name="Barry K."/>
            <person name="Bills G."/>
            <person name="Bluhm B.H."/>
            <person name="Cannon C."/>
            <person name="Castanera R."/>
            <person name="Culley D.E."/>
            <person name="Daum C."/>
            <person name="Ezra D."/>
            <person name="Gonzalez J.B."/>
            <person name="Henrissat B."/>
            <person name="Kuo A."/>
            <person name="Liang C."/>
            <person name="Lipzen A."/>
            <person name="Lutzoni F."/>
            <person name="Magnuson J."/>
            <person name="Mondo S."/>
            <person name="Nolan M."/>
            <person name="Ohm R."/>
            <person name="Pangilinan J."/>
            <person name="Park H.-J.H."/>
            <person name="Ramirez L."/>
            <person name="Alfaro M."/>
            <person name="Sun H."/>
            <person name="Tritt A."/>
            <person name="Yoshinaga Y."/>
            <person name="Zwiers L.-H.L."/>
            <person name="Turgeon B.G."/>
            <person name="Goodwin S.B."/>
            <person name="Spatafora J.W."/>
            <person name="Crous P.W."/>
            <person name="Grigoriev I.V."/>
        </authorList>
    </citation>
    <scope>NUCLEOTIDE SEQUENCE [LARGE SCALE GENOMIC DNA]</scope>
    <source>
        <strain evidence="12 13">CBS 611.86</strain>
    </source>
</reference>
<comment type="subcellular location">
    <subcellularLocation>
        <location evidence="1">Nucleus</location>
        <location evidence="1">Nuclear pore complex</location>
    </subcellularLocation>
</comment>
<dbReference type="PANTHER" id="PTHR12960:SF0">
    <property type="entry name" value="MRNA EXPORT FACTOR GLE1"/>
    <property type="match status" value="1"/>
</dbReference>
<protein>
    <recommendedName>
        <fullName evidence="9">mRNA export factor GLE1</fullName>
    </recommendedName>
    <alternativeName>
        <fullName evidence="10">Nucleoporin GLE1</fullName>
    </alternativeName>
</protein>
<dbReference type="EMBL" id="JAADJZ010000015">
    <property type="protein sequence ID" value="KAF2869798.1"/>
    <property type="molecule type" value="Genomic_DNA"/>
</dbReference>
<accession>A0A7C8M621</accession>
<keyword evidence="3" id="KW-0813">Transport</keyword>